<dbReference type="InterPro" id="IPR033469">
    <property type="entry name" value="CYTH-like_dom_sf"/>
</dbReference>
<dbReference type="PROSITE" id="PS51707">
    <property type="entry name" value="CYTH"/>
    <property type="match status" value="1"/>
</dbReference>
<gene>
    <name evidence="2" type="ORF">comes_17680</name>
</gene>
<dbReference type="Pfam" id="PF01928">
    <property type="entry name" value="CYTH"/>
    <property type="match status" value="1"/>
</dbReference>
<proteinExistence type="predicted"/>
<dbReference type="EMBL" id="BSCI01000009">
    <property type="protein sequence ID" value="GLG87223.1"/>
    <property type="molecule type" value="Genomic_DNA"/>
</dbReference>
<reference evidence="2" key="2">
    <citation type="submission" date="2022-11" db="EMBL/GenBank/DDBJ databases">
        <title>Draft genome sequence of Coprococcus comes strain 31264.</title>
        <authorList>
            <person name="Hisatomi A."/>
            <person name="Ohkuma M."/>
            <person name="Sakamoto M."/>
        </authorList>
    </citation>
    <scope>NUCLEOTIDE SEQUENCE</scope>
    <source>
        <strain evidence="2">JCM 31264</strain>
    </source>
</reference>
<dbReference type="InterPro" id="IPR023577">
    <property type="entry name" value="CYTH_domain"/>
</dbReference>
<organism evidence="2 3">
    <name type="scientific">Coprococcus comes</name>
    <dbReference type="NCBI Taxonomy" id="410072"/>
    <lineage>
        <taxon>Bacteria</taxon>
        <taxon>Bacillati</taxon>
        <taxon>Bacillota</taxon>
        <taxon>Clostridia</taxon>
        <taxon>Lachnospirales</taxon>
        <taxon>Lachnospiraceae</taxon>
        <taxon>Coprococcus</taxon>
    </lineage>
</organism>
<protein>
    <recommendedName>
        <fullName evidence="1">CYTH domain-containing protein</fullName>
    </recommendedName>
</protein>
<dbReference type="RefSeq" id="WP_055248452.1">
    <property type="nucleotide sequence ID" value="NZ_BSCI01000009.1"/>
</dbReference>
<dbReference type="AlphaFoldDB" id="A0AA37VER3"/>
<dbReference type="SMART" id="SM01118">
    <property type="entry name" value="CYTH"/>
    <property type="match status" value="1"/>
</dbReference>
<accession>A0AA37VER3</accession>
<evidence type="ECO:0000313" key="3">
    <source>
        <dbReference type="Proteomes" id="UP001145109"/>
    </source>
</evidence>
<name>A0AA37VER3_9FIRM</name>
<evidence type="ECO:0000313" key="2">
    <source>
        <dbReference type="EMBL" id="GLG87223.1"/>
    </source>
</evidence>
<feature type="domain" description="CYTH" evidence="1">
    <location>
        <begin position="3"/>
        <end position="177"/>
    </location>
</feature>
<reference evidence="2" key="1">
    <citation type="submission" date="2022-09" db="EMBL/GenBank/DDBJ databases">
        <title>Draft genome sequence of Coprococcus comes strain 31264.</title>
        <authorList>
            <person name="Atsushi H."/>
            <person name="Moriya O."/>
            <person name="Mitsuo S."/>
        </authorList>
    </citation>
    <scope>NUCLEOTIDE SEQUENCE</scope>
    <source>
        <strain evidence="2">JCM 31264</strain>
    </source>
</reference>
<evidence type="ECO:0000259" key="1">
    <source>
        <dbReference type="PROSITE" id="PS51707"/>
    </source>
</evidence>
<dbReference type="Gene3D" id="2.40.320.10">
    <property type="entry name" value="Hypothetical Protein Pfu-838710-001"/>
    <property type="match status" value="1"/>
</dbReference>
<sequence>MINKENEKKIILTEEEYLNINSKFEKIEEKNQINYYFDTQNYGLANNDETLRVRQSDCGLKLEYKFNKKYSSMIRECQEYSFSIKELPSEISSHIITPFYDRDKTKFFLQGQLVTYRKKFQLDRTEICLDSNYYLGKKDFELEIECEEPEEIEKVIEILGCSCSSRVIGKYKRFLRQKETIGKNILE</sequence>
<comment type="caution">
    <text evidence="2">The sequence shown here is derived from an EMBL/GenBank/DDBJ whole genome shotgun (WGS) entry which is preliminary data.</text>
</comment>
<dbReference type="Proteomes" id="UP001145109">
    <property type="component" value="Unassembled WGS sequence"/>
</dbReference>
<dbReference type="SUPFAM" id="SSF55154">
    <property type="entry name" value="CYTH-like phosphatases"/>
    <property type="match status" value="1"/>
</dbReference>